<evidence type="ECO:0000256" key="11">
    <source>
        <dbReference type="PROSITE-ProRule" id="PRU00284"/>
    </source>
</evidence>
<dbReference type="Pfam" id="PF00015">
    <property type="entry name" value="MCPsignal"/>
    <property type="match status" value="1"/>
</dbReference>
<dbReference type="PANTHER" id="PTHR43531">
    <property type="entry name" value="PROTEIN ICFG"/>
    <property type="match status" value="1"/>
</dbReference>
<evidence type="ECO:0000259" key="15">
    <source>
        <dbReference type="PROSITE" id="PS50111"/>
    </source>
</evidence>
<evidence type="ECO:0000313" key="17">
    <source>
        <dbReference type="EMBL" id="MCT7309667.1"/>
    </source>
</evidence>
<dbReference type="Pfam" id="PF00672">
    <property type="entry name" value="HAMP"/>
    <property type="match status" value="1"/>
</dbReference>
<evidence type="ECO:0000313" key="18">
    <source>
        <dbReference type="Proteomes" id="UP001164420"/>
    </source>
</evidence>
<dbReference type="Gene3D" id="1.20.120.30">
    <property type="entry name" value="Aspartate receptor, ligand-binding domain"/>
    <property type="match status" value="1"/>
</dbReference>
<evidence type="ECO:0000256" key="14">
    <source>
        <dbReference type="SAM" id="Phobius"/>
    </source>
</evidence>
<evidence type="ECO:0000256" key="10">
    <source>
        <dbReference type="ARBA" id="ARBA00029447"/>
    </source>
</evidence>
<proteinExistence type="inferred from homology"/>
<dbReference type="InterPro" id="IPR035440">
    <property type="entry name" value="4HB_MCP_dom_sf"/>
</dbReference>
<keyword evidence="6 14" id="KW-0812">Transmembrane</keyword>
<evidence type="ECO:0000256" key="3">
    <source>
        <dbReference type="ARBA" id="ARBA00022481"/>
    </source>
</evidence>
<name>A0ABT2L360_9RALS</name>
<feature type="compositionally biased region" description="Low complexity" evidence="13">
    <location>
        <begin position="564"/>
        <end position="583"/>
    </location>
</feature>
<dbReference type="SMART" id="SM00304">
    <property type="entry name" value="HAMP"/>
    <property type="match status" value="1"/>
</dbReference>
<keyword evidence="2" id="KW-1003">Cell membrane</keyword>
<evidence type="ECO:0000256" key="7">
    <source>
        <dbReference type="ARBA" id="ARBA00022989"/>
    </source>
</evidence>
<reference evidence="17 18" key="1">
    <citation type="journal article" date="2023" name="Front. Microbiol.">
        <title>Ralstonia chuxiongensis sp. nov., Ralstonia mojiangensis sp. nov., and Ralstonia soli sp. nov., isolated from tobacco fields, are three novel species in the family Burkholderiaceae.</title>
        <authorList>
            <person name="Lu C.H."/>
            <person name="Zhang Y.Y."/>
            <person name="Jiang N."/>
            <person name="Chen W."/>
            <person name="Shao X."/>
            <person name="Zhao Z.M."/>
            <person name="Lu W.L."/>
            <person name="Hu X."/>
            <person name="Xi Y.X."/>
            <person name="Zou S.Y."/>
            <person name="Wei Q.J."/>
            <person name="Lin Z.L."/>
            <person name="Gong L."/>
            <person name="Gai X.T."/>
            <person name="Zhang L.Q."/>
            <person name="Li J.Y."/>
            <person name="Jin Y."/>
            <person name="Xia Z.Y."/>
        </authorList>
    </citation>
    <scope>NUCLEOTIDE SEQUENCE [LARGE SCALE GENOMIC DNA]</scope>
    <source>
        <strain evidence="17 18">22TCJT01-1</strain>
    </source>
</reference>
<dbReference type="PRINTS" id="PR00260">
    <property type="entry name" value="CHEMTRNSDUCR"/>
</dbReference>
<evidence type="ECO:0000256" key="1">
    <source>
        <dbReference type="ARBA" id="ARBA00004429"/>
    </source>
</evidence>
<keyword evidence="18" id="KW-1185">Reference proteome</keyword>
<dbReference type="PROSITE" id="PS50885">
    <property type="entry name" value="HAMP"/>
    <property type="match status" value="1"/>
</dbReference>
<feature type="region of interest" description="Disordered" evidence="13">
    <location>
        <begin position="289"/>
        <end position="319"/>
    </location>
</feature>
<organism evidence="17 18">
    <name type="scientific">Ralstonia mojiangensis</name>
    <dbReference type="NCBI Taxonomy" id="2953895"/>
    <lineage>
        <taxon>Bacteria</taxon>
        <taxon>Pseudomonadati</taxon>
        <taxon>Pseudomonadota</taxon>
        <taxon>Betaproteobacteria</taxon>
        <taxon>Burkholderiales</taxon>
        <taxon>Burkholderiaceae</taxon>
        <taxon>Ralstonia</taxon>
    </lineage>
</organism>
<dbReference type="PANTHER" id="PTHR43531:SF14">
    <property type="entry name" value="METHYL-ACCEPTING CHEMOTAXIS PROTEIN I-RELATED"/>
    <property type="match status" value="1"/>
</dbReference>
<keyword evidence="12" id="KW-0175">Coiled coil</keyword>
<dbReference type="CDD" id="cd06225">
    <property type="entry name" value="HAMP"/>
    <property type="match status" value="1"/>
</dbReference>
<evidence type="ECO:0000256" key="8">
    <source>
        <dbReference type="ARBA" id="ARBA00023136"/>
    </source>
</evidence>
<keyword evidence="3" id="KW-0488">Methylation</keyword>
<gene>
    <name evidence="17" type="ORF">N5J06_01815</name>
</gene>
<feature type="compositionally biased region" description="Polar residues" evidence="13">
    <location>
        <begin position="291"/>
        <end position="319"/>
    </location>
</feature>
<dbReference type="Gene3D" id="1.10.287.950">
    <property type="entry name" value="Methyl-accepting chemotaxis protein"/>
    <property type="match status" value="1"/>
</dbReference>
<feature type="transmembrane region" description="Helical" evidence="14">
    <location>
        <begin position="12"/>
        <end position="36"/>
    </location>
</feature>
<keyword evidence="5" id="KW-0997">Cell inner membrane</keyword>
<dbReference type="InterPro" id="IPR003122">
    <property type="entry name" value="Tar_rcpt_lig-bd"/>
</dbReference>
<dbReference type="EMBL" id="JAOCQI010000001">
    <property type="protein sequence ID" value="MCT7309667.1"/>
    <property type="molecule type" value="Genomic_DNA"/>
</dbReference>
<dbReference type="SUPFAM" id="SSF47170">
    <property type="entry name" value="Aspartate receptor, ligand-binding domain"/>
    <property type="match status" value="1"/>
</dbReference>
<keyword evidence="8 14" id="KW-0472">Membrane</keyword>
<evidence type="ECO:0000256" key="4">
    <source>
        <dbReference type="ARBA" id="ARBA00022500"/>
    </source>
</evidence>
<evidence type="ECO:0000256" key="13">
    <source>
        <dbReference type="SAM" id="MobiDB-lite"/>
    </source>
</evidence>
<keyword evidence="9 11" id="KW-0807">Transducer</keyword>
<dbReference type="InterPro" id="IPR004089">
    <property type="entry name" value="MCPsignal_dom"/>
</dbReference>
<sequence>MDRILKNTSVRAGLLAILITFALMIVVGAAVGVLALRTTNAATERVHEISDRSMLLNDAYKDMQRARTGMSRLYSVLRENMDEAAKTAALASSEKGLKKSIEQVEAFKNAPPIEGVDESLRQAIVQAAQTHIEAVQRALAALRAGDAAAYAPINYKDVTDTGAAWSVQIENFQQLVKKLSKDEADNGRSRYETILKFVALGIAMALALIVVVFYGLKAFVITPLNEAVAVLSRVAEGDLAVHVKTGGRNELGSLLAAVGRMRESLVNTVRQVRNSSDSVNTGAHEIASGNLDLSSRTEQQSASLEKTAASMEQMTSTVTNNSENARQASALASNAADLASRGGDVVRGVVATMDDISAGSRKMADIIGVIDGIAFQTNILALNAAVEAARAGEQGRGFAVVAGEVRALAQRSAAAAKEIKTLIDDSVSRVQAGHTQVAQAGETITETVEAVRRVANIVEDIASASAEQTQGILQIGQAVTEMEQVTQQNAALVEQAAAAAQSLEEQAQNLSQVVSQFRLDGAEALAMAAQKPEKVAKPAAKAAAKSVSAAKPARAVARKREAKVAAQPAASAPVAPAAAVSAPAPAPARKQPLAVAGGGSDADWETF</sequence>
<keyword evidence="7 14" id="KW-1133">Transmembrane helix</keyword>
<evidence type="ECO:0000256" key="12">
    <source>
        <dbReference type="SAM" id="Coils"/>
    </source>
</evidence>
<evidence type="ECO:0000256" key="6">
    <source>
        <dbReference type="ARBA" id="ARBA00022692"/>
    </source>
</evidence>
<dbReference type="Proteomes" id="UP001164420">
    <property type="component" value="Unassembled WGS sequence"/>
</dbReference>
<dbReference type="InterPro" id="IPR051310">
    <property type="entry name" value="MCP_chemotaxis"/>
</dbReference>
<feature type="transmembrane region" description="Helical" evidence="14">
    <location>
        <begin position="197"/>
        <end position="216"/>
    </location>
</feature>
<dbReference type="InterPro" id="IPR004090">
    <property type="entry name" value="Chemotax_Me-accpt_rcpt"/>
</dbReference>
<feature type="domain" description="Methyl-accepting transducer" evidence="15">
    <location>
        <begin position="275"/>
        <end position="504"/>
    </location>
</feature>
<comment type="similarity">
    <text evidence="10">Belongs to the methyl-accepting chemotaxis (MCP) protein family.</text>
</comment>
<feature type="domain" description="HAMP" evidence="16">
    <location>
        <begin position="218"/>
        <end position="270"/>
    </location>
</feature>
<evidence type="ECO:0000256" key="2">
    <source>
        <dbReference type="ARBA" id="ARBA00022475"/>
    </source>
</evidence>
<feature type="coiled-coil region" evidence="12">
    <location>
        <begin position="493"/>
        <end position="520"/>
    </location>
</feature>
<dbReference type="InterPro" id="IPR003660">
    <property type="entry name" value="HAMP_dom"/>
</dbReference>
<dbReference type="SMART" id="SM00283">
    <property type="entry name" value="MA"/>
    <property type="match status" value="1"/>
</dbReference>
<evidence type="ECO:0000256" key="5">
    <source>
        <dbReference type="ARBA" id="ARBA00022519"/>
    </source>
</evidence>
<comment type="caution">
    <text evidence="17">The sequence shown here is derived from an EMBL/GenBank/DDBJ whole genome shotgun (WGS) entry which is preliminary data.</text>
</comment>
<evidence type="ECO:0000256" key="9">
    <source>
        <dbReference type="ARBA" id="ARBA00023224"/>
    </source>
</evidence>
<dbReference type="SUPFAM" id="SSF58104">
    <property type="entry name" value="Methyl-accepting chemotaxis protein (MCP) signaling domain"/>
    <property type="match status" value="1"/>
</dbReference>
<dbReference type="RefSeq" id="WP_260780753.1">
    <property type="nucleotide sequence ID" value="NZ_JAOCQI010000001.1"/>
</dbReference>
<accession>A0ABT2L360</accession>
<dbReference type="PROSITE" id="PS50111">
    <property type="entry name" value="CHEMOTAXIS_TRANSDUC_2"/>
    <property type="match status" value="1"/>
</dbReference>
<protein>
    <submittedName>
        <fullName evidence="17">Methyl-accepting chemotaxis protein</fullName>
    </submittedName>
</protein>
<dbReference type="Pfam" id="PF02203">
    <property type="entry name" value="TarH"/>
    <property type="match status" value="1"/>
</dbReference>
<keyword evidence="4" id="KW-0145">Chemotaxis</keyword>
<feature type="region of interest" description="Disordered" evidence="13">
    <location>
        <begin position="559"/>
        <end position="607"/>
    </location>
</feature>
<comment type="subcellular location">
    <subcellularLocation>
        <location evidence="1">Cell inner membrane</location>
        <topology evidence="1">Multi-pass membrane protein</topology>
    </subcellularLocation>
</comment>
<evidence type="ECO:0000259" key="16">
    <source>
        <dbReference type="PROSITE" id="PS50885"/>
    </source>
</evidence>